<comment type="caution">
    <text evidence="2">The sequence shown here is derived from an EMBL/GenBank/DDBJ whole genome shotgun (WGS) entry which is preliminary data.</text>
</comment>
<protein>
    <submittedName>
        <fullName evidence="2">Twin-arginine translocation signal domain-containing protein</fullName>
    </submittedName>
</protein>
<dbReference type="RefSeq" id="WP_135202898.1">
    <property type="nucleotide sequence ID" value="NZ_SPVG01000180.1"/>
</dbReference>
<keyword evidence="1" id="KW-0812">Transmembrane</keyword>
<evidence type="ECO:0000256" key="1">
    <source>
        <dbReference type="SAM" id="Phobius"/>
    </source>
</evidence>
<gene>
    <name evidence="2" type="ORF">E4L98_17895</name>
</gene>
<dbReference type="NCBIfam" id="TIGR01409">
    <property type="entry name" value="TAT_signal_seq"/>
    <property type="match status" value="1"/>
</dbReference>
<dbReference type="Proteomes" id="UP000297729">
    <property type="component" value="Unassembled WGS sequence"/>
</dbReference>
<organism evidence="2 3">
    <name type="scientific">Duganella callida</name>
    <dbReference type="NCBI Taxonomy" id="2561932"/>
    <lineage>
        <taxon>Bacteria</taxon>
        <taxon>Pseudomonadati</taxon>
        <taxon>Pseudomonadota</taxon>
        <taxon>Betaproteobacteria</taxon>
        <taxon>Burkholderiales</taxon>
        <taxon>Oxalobacteraceae</taxon>
        <taxon>Telluria group</taxon>
        <taxon>Duganella</taxon>
    </lineage>
</organism>
<keyword evidence="1" id="KW-1133">Transmembrane helix</keyword>
<accession>A0A4Y9SDS8</accession>
<dbReference type="InterPro" id="IPR019546">
    <property type="entry name" value="TAT_signal_bac_arc"/>
</dbReference>
<feature type="transmembrane region" description="Helical" evidence="1">
    <location>
        <begin position="12"/>
        <end position="32"/>
    </location>
</feature>
<evidence type="ECO:0000313" key="2">
    <source>
        <dbReference type="EMBL" id="TFW18715.1"/>
    </source>
</evidence>
<name>A0A4Y9SDS8_9BURK</name>
<keyword evidence="1" id="KW-0472">Membrane</keyword>
<feature type="non-terminal residue" evidence="2">
    <location>
        <position position="35"/>
    </location>
</feature>
<dbReference type="PROSITE" id="PS51318">
    <property type="entry name" value="TAT"/>
    <property type="match status" value="1"/>
</dbReference>
<sequence>MNKLILPTRLSRRGFIQTAAVAAGTAGAALLLPGA</sequence>
<proteinExistence type="predicted"/>
<keyword evidence="3" id="KW-1185">Reference proteome</keyword>
<evidence type="ECO:0000313" key="3">
    <source>
        <dbReference type="Proteomes" id="UP000297729"/>
    </source>
</evidence>
<dbReference type="InterPro" id="IPR006311">
    <property type="entry name" value="TAT_signal"/>
</dbReference>
<dbReference type="AlphaFoldDB" id="A0A4Y9SDS8"/>
<reference evidence="2 3" key="1">
    <citation type="submission" date="2019-03" db="EMBL/GenBank/DDBJ databases">
        <title>Draft Genome Sequence of Duganella callidus sp. nov., a Novel Duganella Species Isolated from Cultivated Soil.</title>
        <authorList>
            <person name="Raths R."/>
            <person name="Peta V."/>
            <person name="Bucking H."/>
        </authorList>
    </citation>
    <scope>NUCLEOTIDE SEQUENCE [LARGE SCALE GENOMIC DNA]</scope>
    <source>
        <strain evidence="2 3">DN04</strain>
    </source>
</reference>
<dbReference type="EMBL" id="SPVG01000180">
    <property type="protein sequence ID" value="TFW18715.1"/>
    <property type="molecule type" value="Genomic_DNA"/>
</dbReference>